<comment type="subcellular location">
    <subcellularLocation>
        <location evidence="1 8">Cell outer membrane</location>
        <topology evidence="1 8">Multi-pass membrane protein</topology>
    </subcellularLocation>
</comment>
<evidence type="ECO:0000313" key="13">
    <source>
        <dbReference type="Proteomes" id="UP000321513"/>
    </source>
</evidence>
<dbReference type="InterPro" id="IPR023996">
    <property type="entry name" value="TonB-dep_OMP_SusC/RagA"/>
</dbReference>
<dbReference type="SUPFAM" id="SSF49464">
    <property type="entry name" value="Carboxypeptidase regulatory domain-like"/>
    <property type="match status" value="1"/>
</dbReference>
<gene>
    <name evidence="12" type="ORF">SAE01_20910</name>
</gene>
<dbReference type="InterPro" id="IPR039426">
    <property type="entry name" value="TonB-dep_rcpt-like"/>
</dbReference>
<evidence type="ECO:0000256" key="10">
    <source>
        <dbReference type="SAM" id="SignalP"/>
    </source>
</evidence>
<evidence type="ECO:0000256" key="4">
    <source>
        <dbReference type="ARBA" id="ARBA00022692"/>
    </source>
</evidence>
<name>A0A512BCG4_9BACT</name>
<dbReference type="SUPFAM" id="SSF56935">
    <property type="entry name" value="Porins"/>
    <property type="match status" value="1"/>
</dbReference>
<dbReference type="InterPro" id="IPR012910">
    <property type="entry name" value="Plug_dom"/>
</dbReference>
<dbReference type="RefSeq" id="WP_147203718.1">
    <property type="nucleotide sequence ID" value="NZ_BJYT01000007.1"/>
</dbReference>
<protein>
    <submittedName>
        <fullName evidence="12">SusC/RagA family TonB-linked outer membrane protein</fullName>
    </submittedName>
</protein>
<evidence type="ECO:0000256" key="7">
    <source>
        <dbReference type="ARBA" id="ARBA00023237"/>
    </source>
</evidence>
<keyword evidence="2 8" id="KW-0813">Transport</keyword>
<sequence length="1063" mass="116230">MLAKLTSLRWGLVLMLVFSSLISFAQRVVTGKVTGADNQPASGATVTVTGTSTATQTDASGNFSISVPQGRNSLTISYVGFENQTVAISGSSVNVALRAATSSLSEVVVTGYGTQRKKDVTGSVSVVNVTNLRQQPVGTGAEALQGQASGVTIITSGQPGAASDIRIRGITAFGNNSPLVIVDGVRGDLQNININDVESMQVLKDASAAIYGIAGSNGVIIITTRRGRSGKARLSYDSYYGVTTQGKGYQMASSQEEANAIWLQQKNSGIAVPSHKQYGTGANPTVPDYITPFGVTGTVDESKYDINSNQITRANKVGTNWYKEITRNAPKQNHNISVSAGSDKSSYYFSLGYLDNQGIAQFQYQKRYSLRANTQFSISDRIRVGENAYLYYTRNPTFGNQGEGSPFSMAFRESVLIPVYDIKGNFAGTKSQDLGNARNPYADIYRTKDNKGNSWNMNGNVFAEVDLLKHLTFRTNFGGTMQNNYGFNFNYVGYENAEGNTGANSFSENSSYNTQWTYNNTLTYGNTIGQHTFKILGGTEAVKYYGRGLGATRSSYFSENPNFWTLDRGSPSGQVNTGYAYQSSLWSQFARLEYSYAGKYLLNATVRRDGASVFVGDKRHAIFPGGSIAWRISQENFLKSVSWINDLKLRYSWAKLGNTGNVQATNPYNLYSSSAGRSFYDIRGTSNNPSSGFYRSNIGNPETTFEGDIISNVGFDATLFKNKVDFTIDWYKKKVSGLLFDAQTIEFAREFVGDANLPKVNVGDMQNTGIDANLTYHGSFTKDLKFDVTGTFTSYNNKIVKIPGVDFFSSNGIRNLTVSRNQVGHSVGEFFGYKVLGIFQDAGEVSKSPTQSDAAPGNFKYEDNNGKDAAGNLTGQPDGKIDASDRTYIGNPNPNFTYGLNFAMSYKNFDFSTFFFGSQGNKIFDATRIYTDFPNFFKGAIRREVALNSWTPGNTSTTIPKLMTTGSFSRDLETNSYFVSDGSYLRNKQIQIGYTVPVKVLSRVGIERLRFYVQATNLFTATKYKGLDPELQSSNIGANQGFGIDQGNYPHTAGYLVGLNLNF</sequence>
<dbReference type="Gene3D" id="2.170.130.10">
    <property type="entry name" value="TonB-dependent receptor, plug domain"/>
    <property type="match status" value="1"/>
</dbReference>
<feature type="signal peptide" evidence="10">
    <location>
        <begin position="1"/>
        <end position="25"/>
    </location>
</feature>
<dbReference type="Pfam" id="PF13715">
    <property type="entry name" value="CarbopepD_reg_2"/>
    <property type="match status" value="1"/>
</dbReference>
<dbReference type="GO" id="GO:0044718">
    <property type="term" value="P:siderophore transmembrane transport"/>
    <property type="evidence" value="ECO:0007669"/>
    <property type="project" value="TreeGrafter"/>
</dbReference>
<evidence type="ECO:0000256" key="6">
    <source>
        <dbReference type="ARBA" id="ARBA00023136"/>
    </source>
</evidence>
<dbReference type="Pfam" id="PF07715">
    <property type="entry name" value="Plug"/>
    <property type="match status" value="1"/>
</dbReference>
<feature type="region of interest" description="Disordered" evidence="9">
    <location>
        <begin position="847"/>
        <end position="886"/>
    </location>
</feature>
<reference evidence="12 13" key="1">
    <citation type="submission" date="2019-07" db="EMBL/GenBank/DDBJ databases">
        <title>Whole genome shotgun sequence of Segetibacter aerophilus NBRC 106135.</title>
        <authorList>
            <person name="Hosoyama A."/>
            <person name="Uohara A."/>
            <person name="Ohji S."/>
            <person name="Ichikawa N."/>
        </authorList>
    </citation>
    <scope>NUCLEOTIDE SEQUENCE [LARGE SCALE GENOMIC DNA]</scope>
    <source>
        <strain evidence="12 13">NBRC 106135</strain>
    </source>
</reference>
<dbReference type="Proteomes" id="UP000321513">
    <property type="component" value="Unassembled WGS sequence"/>
</dbReference>
<dbReference type="InterPro" id="IPR036942">
    <property type="entry name" value="Beta-barrel_TonB_sf"/>
</dbReference>
<evidence type="ECO:0000256" key="5">
    <source>
        <dbReference type="ARBA" id="ARBA00022729"/>
    </source>
</evidence>
<keyword evidence="4 8" id="KW-0812">Transmembrane</keyword>
<dbReference type="InterPro" id="IPR008969">
    <property type="entry name" value="CarboxyPept-like_regulatory"/>
</dbReference>
<dbReference type="InterPro" id="IPR037066">
    <property type="entry name" value="Plug_dom_sf"/>
</dbReference>
<dbReference type="NCBIfam" id="TIGR04057">
    <property type="entry name" value="SusC_RagA_signa"/>
    <property type="match status" value="1"/>
</dbReference>
<dbReference type="Gene3D" id="2.40.170.20">
    <property type="entry name" value="TonB-dependent receptor, beta-barrel domain"/>
    <property type="match status" value="1"/>
</dbReference>
<dbReference type="PANTHER" id="PTHR30069:SF29">
    <property type="entry name" value="HEMOGLOBIN AND HEMOGLOBIN-HAPTOGLOBIN-BINDING PROTEIN 1-RELATED"/>
    <property type="match status" value="1"/>
</dbReference>
<dbReference type="EMBL" id="BJYT01000007">
    <property type="protein sequence ID" value="GEO09595.1"/>
    <property type="molecule type" value="Genomic_DNA"/>
</dbReference>
<comment type="caution">
    <text evidence="12">The sequence shown here is derived from an EMBL/GenBank/DDBJ whole genome shotgun (WGS) entry which is preliminary data.</text>
</comment>
<organism evidence="12 13">
    <name type="scientific">Segetibacter aerophilus</name>
    <dbReference type="NCBI Taxonomy" id="670293"/>
    <lineage>
        <taxon>Bacteria</taxon>
        <taxon>Pseudomonadati</taxon>
        <taxon>Bacteroidota</taxon>
        <taxon>Chitinophagia</taxon>
        <taxon>Chitinophagales</taxon>
        <taxon>Chitinophagaceae</taxon>
        <taxon>Segetibacter</taxon>
    </lineage>
</organism>
<dbReference type="OrthoDB" id="9768177at2"/>
<evidence type="ECO:0000256" key="1">
    <source>
        <dbReference type="ARBA" id="ARBA00004571"/>
    </source>
</evidence>
<keyword evidence="13" id="KW-1185">Reference proteome</keyword>
<keyword evidence="5 10" id="KW-0732">Signal</keyword>
<feature type="chain" id="PRO_5021723020" evidence="10">
    <location>
        <begin position="26"/>
        <end position="1063"/>
    </location>
</feature>
<dbReference type="InterPro" id="IPR023997">
    <property type="entry name" value="TonB-dep_OMP_SusC/RagA_CS"/>
</dbReference>
<evidence type="ECO:0000313" key="12">
    <source>
        <dbReference type="EMBL" id="GEO09595.1"/>
    </source>
</evidence>
<evidence type="ECO:0000256" key="8">
    <source>
        <dbReference type="PROSITE-ProRule" id="PRU01360"/>
    </source>
</evidence>
<feature type="domain" description="TonB-dependent receptor plug" evidence="11">
    <location>
        <begin position="117"/>
        <end position="219"/>
    </location>
</feature>
<dbReference type="Gene3D" id="2.60.40.1120">
    <property type="entry name" value="Carboxypeptidase-like, regulatory domain"/>
    <property type="match status" value="1"/>
</dbReference>
<keyword evidence="6 8" id="KW-0472">Membrane</keyword>
<evidence type="ECO:0000256" key="2">
    <source>
        <dbReference type="ARBA" id="ARBA00022448"/>
    </source>
</evidence>
<proteinExistence type="inferred from homology"/>
<dbReference type="PANTHER" id="PTHR30069">
    <property type="entry name" value="TONB-DEPENDENT OUTER MEMBRANE RECEPTOR"/>
    <property type="match status" value="1"/>
</dbReference>
<dbReference type="AlphaFoldDB" id="A0A512BCG4"/>
<evidence type="ECO:0000259" key="11">
    <source>
        <dbReference type="Pfam" id="PF07715"/>
    </source>
</evidence>
<evidence type="ECO:0000256" key="3">
    <source>
        <dbReference type="ARBA" id="ARBA00022452"/>
    </source>
</evidence>
<keyword evidence="3 8" id="KW-1134">Transmembrane beta strand</keyword>
<dbReference type="GO" id="GO:0015344">
    <property type="term" value="F:siderophore uptake transmembrane transporter activity"/>
    <property type="evidence" value="ECO:0007669"/>
    <property type="project" value="TreeGrafter"/>
</dbReference>
<dbReference type="GO" id="GO:0009279">
    <property type="term" value="C:cell outer membrane"/>
    <property type="evidence" value="ECO:0007669"/>
    <property type="project" value="UniProtKB-SubCell"/>
</dbReference>
<dbReference type="PROSITE" id="PS52016">
    <property type="entry name" value="TONB_DEPENDENT_REC_3"/>
    <property type="match status" value="1"/>
</dbReference>
<keyword evidence="7 8" id="KW-0998">Cell outer membrane</keyword>
<dbReference type="NCBIfam" id="TIGR04056">
    <property type="entry name" value="OMP_RagA_SusC"/>
    <property type="match status" value="1"/>
</dbReference>
<accession>A0A512BCG4</accession>
<evidence type="ECO:0000256" key="9">
    <source>
        <dbReference type="SAM" id="MobiDB-lite"/>
    </source>
</evidence>
<comment type="similarity">
    <text evidence="8">Belongs to the TonB-dependent receptor family.</text>
</comment>